<keyword evidence="1 9" id="KW-0963">Cytoplasm</keyword>
<dbReference type="Gene3D" id="3.40.630.30">
    <property type="match status" value="1"/>
</dbReference>
<accession>A0A8J6IRV4</accession>
<comment type="catalytic activity">
    <reaction evidence="9">
        <text>cytidine(34) in elongator tRNA(Met) + acetyl-CoA + ATP + H2O = N(4)-acetylcytidine(34) in elongator tRNA(Met) + ADP + phosphate + CoA + H(+)</text>
        <dbReference type="Rhea" id="RHEA:43788"/>
        <dbReference type="Rhea" id="RHEA-COMP:10693"/>
        <dbReference type="Rhea" id="RHEA-COMP:10694"/>
        <dbReference type="ChEBI" id="CHEBI:15377"/>
        <dbReference type="ChEBI" id="CHEBI:15378"/>
        <dbReference type="ChEBI" id="CHEBI:30616"/>
        <dbReference type="ChEBI" id="CHEBI:43474"/>
        <dbReference type="ChEBI" id="CHEBI:57287"/>
        <dbReference type="ChEBI" id="CHEBI:57288"/>
        <dbReference type="ChEBI" id="CHEBI:74900"/>
        <dbReference type="ChEBI" id="CHEBI:82748"/>
        <dbReference type="ChEBI" id="CHEBI:456216"/>
        <dbReference type="EC" id="2.3.1.193"/>
    </reaction>
</comment>
<dbReference type="EMBL" id="JACNEP010000002">
    <property type="protein sequence ID" value="MBC3765119.1"/>
    <property type="molecule type" value="Genomic_DNA"/>
</dbReference>
<dbReference type="HAMAP" id="MF_01886">
    <property type="entry name" value="tRNA_acetyltr_TmcA"/>
    <property type="match status" value="1"/>
</dbReference>
<dbReference type="Gene3D" id="3.40.50.11040">
    <property type="match status" value="1"/>
</dbReference>
<comment type="function">
    <text evidence="9">Catalyzes the formation of N(4)-acetylcytidine (ac(4)C) at the wobble position of tRNA(Met), by using acetyl-CoA as an acetyl donor and ATP (or GTP).</text>
</comment>
<comment type="caution">
    <text evidence="9">Lacks conserved residue(s) required for the propagation of feature annotation.</text>
</comment>
<dbReference type="GO" id="GO:0005524">
    <property type="term" value="F:ATP binding"/>
    <property type="evidence" value="ECO:0007669"/>
    <property type="project" value="UniProtKB-UniRule"/>
</dbReference>
<keyword evidence="3 9" id="KW-0808">Transferase</keyword>
<dbReference type="GO" id="GO:0051392">
    <property type="term" value="F:tRNA cytidine N4-acetyltransferase activity"/>
    <property type="evidence" value="ECO:0007669"/>
    <property type="project" value="UniProtKB-UniRule"/>
</dbReference>
<keyword evidence="2 9" id="KW-0820">tRNA-binding</keyword>
<dbReference type="CDD" id="cd04301">
    <property type="entry name" value="NAT_SF"/>
    <property type="match status" value="1"/>
</dbReference>
<dbReference type="InterPro" id="IPR000182">
    <property type="entry name" value="GNAT_dom"/>
</dbReference>
<dbReference type="InterPro" id="IPR024914">
    <property type="entry name" value="tRNA_acetyltr_TmcA"/>
</dbReference>
<evidence type="ECO:0000256" key="3">
    <source>
        <dbReference type="ARBA" id="ARBA00022679"/>
    </source>
</evidence>
<evidence type="ECO:0000256" key="7">
    <source>
        <dbReference type="ARBA" id="ARBA00022884"/>
    </source>
</evidence>
<sequence length="607" mass="67747">MKKLMLNNQLQKWLQQRTSSPRHRQLVTIEGGQNWACEQALECLLANSSVLWCGDMTISSPSNIAIKPIQSSQYHQCLGGEYDAVVYNCYSGIRANALAALSGTVKRAGIMILVCPPFHSWPRFPDPQKQLRISYGFTEQNDESLFIHWFMHAIEQHAQRVHISQQNTYVGQLSEPEVTHKIQNDLCKTIQQQQALDAIVELFHQPTAPLVITADRGRGKSSVMGLAAAQIIQKANRPLTILVTAPVFSNVSQLFYHAQQQLNAELNRHKLTVGEHKIHFMPVDRILIEKPAADLLLVDEAAAIPAPILDVLSQQYRSIVFASTIHGYEGSGRGFDIRFKPRLKQRFANYQSIELSQPIRWFNHDPLEQFWFDCLLLKSAECADLQSNVIAHKQITFRLISADKLCHSPDLLNQIFSLLVNAHYQTTPDDLVRLLDAPDQLVFVASDQQQLIAAALVSIEGGEKLQTLAQDISAGKRRVKGHLLAQNLGLNCQDENLVTLNYWRIIRIAVQPSVQRQGLGLALLNYLADAAALAKQDFIGSAFAASDDLLKFWPQAGFKQVRQGSKKDASSGLCSAIVLKALSGDAQARLEQMSHDFQQSQIQAASN</sequence>
<evidence type="ECO:0000313" key="12">
    <source>
        <dbReference type="Proteomes" id="UP000601768"/>
    </source>
</evidence>
<dbReference type="Pfam" id="PF13718">
    <property type="entry name" value="GNAT_acetyltr_2"/>
    <property type="match status" value="1"/>
</dbReference>
<evidence type="ECO:0000256" key="1">
    <source>
        <dbReference type="ARBA" id="ARBA00022490"/>
    </source>
</evidence>
<dbReference type="Gene3D" id="3.40.50.300">
    <property type="entry name" value="P-loop containing nucleotide triphosphate hydrolases"/>
    <property type="match status" value="1"/>
</dbReference>
<dbReference type="Pfam" id="PF05127">
    <property type="entry name" value="NAT10_TcmA_helicase"/>
    <property type="match status" value="1"/>
</dbReference>
<keyword evidence="8 9" id="KW-0012">Acyltransferase</keyword>
<dbReference type="InterPro" id="IPR007807">
    <property type="entry name" value="TcmA/NAT10_helicase"/>
</dbReference>
<protein>
    <recommendedName>
        <fullName evidence="9">tRNA(Met) cytidine acetyltransferase TmcA</fullName>
        <ecNumber evidence="9">2.3.1.193</ecNumber>
    </recommendedName>
</protein>
<dbReference type="EC" id="2.3.1.193" evidence="9"/>
<evidence type="ECO:0000313" key="11">
    <source>
        <dbReference type="EMBL" id="MBC3765119.1"/>
    </source>
</evidence>
<dbReference type="InterPro" id="IPR032672">
    <property type="entry name" value="TmcA/NAT10/Kre33"/>
</dbReference>
<dbReference type="GO" id="GO:1990883">
    <property type="term" value="F:18S rRNA cytidine N-acetyltransferase activity"/>
    <property type="evidence" value="ECO:0007669"/>
    <property type="project" value="TreeGrafter"/>
</dbReference>
<comment type="similarity">
    <text evidence="9">Belongs to the TmcA family.</text>
</comment>
<dbReference type="GO" id="GO:0000049">
    <property type="term" value="F:tRNA binding"/>
    <property type="evidence" value="ECO:0007669"/>
    <property type="project" value="UniProtKB-UniRule"/>
</dbReference>
<evidence type="ECO:0000256" key="4">
    <source>
        <dbReference type="ARBA" id="ARBA00022694"/>
    </source>
</evidence>
<evidence type="ECO:0000256" key="5">
    <source>
        <dbReference type="ARBA" id="ARBA00022741"/>
    </source>
</evidence>
<feature type="binding site" evidence="9">
    <location>
        <begin position="508"/>
        <end position="510"/>
    </location>
    <ligand>
        <name>acetyl-CoA</name>
        <dbReference type="ChEBI" id="CHEBI:57288"/>
    </ligand>
</feature>
<dbReference type="GO" id="GO:0005737">
    <property type="term" value="C:cytoplasm"/>
    <property type="evidence" value="ECO:0007669"/>
    <property type="project" value="UniProtKB-SubCell"/>
</dbReference>
<dbReference type="RefSeq" id="WP_186505575.1">
    <property type="nucleotide sequence ID" value="NZ_JACNEP010000002.1"/>
</dbReference>
<comment type="caution">
    <text evidence="11">The sequence shown here is derived from an EMBL/GenBank/DDBJ whole genome shotgun (WGS) entry which is preliminary data.</text>
</comment>
<evidence type="ECO:0000256" key="9">
    <source>
        <dbReference type="HAMAP-Rule" id="MF_01886"/>
    </source>
</evidence>
<feature type="domain" description="N-acetyltransferase" evidence="10">
    <location>
        <begin position="395"/>
        <end position="580"/>
    </location>
</feature>
<evidence type="ECO:0000256" key="8">
    <source>
        <dbReference type="ARBA" id="ARBA00023315"/>
    </source>
</evidence>
<dbReference type="PANTHER" id="PTHR10925">
    <property type="entry name" value="N-ACETYLTRANSFERASE 10"/>
    <property type="match status" value="1"/>
</dbReference>
<evidence type="ECO:0000256" key="2">
    <source>
        <dbReference type="ARBA" id="ARBA00022555"/>
    </source>
</evidence>
<gene>
    <name evidence="9" type="primary">tmcA</name>
    <name evidence="11" type="ORF">H8B19_04485</name>
</gene>
<reference evidence="11" key="2">
    <citation type="submission" date="2020-08" db="EMBL/GenBank/DDBJ databases">
        <authorList>
            <person name="Lai Q."/>
        </authorList>
    </citation>
    <scope>NUCLEOTIDE SEQUENCE</scope>
    <source>
        <strain evidence="11">S27-2</strain>
    </source>
</reference>
<dbReference type="SUPFAM" id="SSF55729">
    <property type="entry name" value="Acyl-CoA N-acyltransferases (Nat)"/>
    <property type="match status" value="1"/>
</dbReference>
<dbReference type="GO" id="GO:0051391">
    <property type="term" value="P:tRNA acetylation"/>
    <property type="evidence" value="ECO:0007669"/>
    <property type="project" value="UniProtKB-UniRule"/>
</dbReference>
<evidence type="ECO:0000256" key="6">
    <source>
        <dbReference type="ARBA" id="ARBA00022840"/>
    </source>
</evidence>
<dbReference type="InterPro" id="IPR016181">
    <property type="entry name" value="Acyl_CoA_acyltransferase"/>
</dbReference>
<dbReference type="AlphaFoldDB" id="A0A8J6IRV4"/>
<keyword evidence="12" id="KW-1185">Reference proteome</keyword>
<evidence type="ECO:0000259" key="10">
    <source>
        <dbReference type="PROSITE" id="PS51186"/>
    </source>
</evidence>
<keyword evidence="6 9" id="KW-0067">ATP-binding</keyword>
<dbReference type="Pfam" id="PF08351">
    <property type="entry name" value="TmcA_N"/>
    <property type="match status" value="1"/>
</dbReference>
<name>A0A8J6IRV4_9ALTE</name>
<dbReference type="GO" id="GO:1904812">
    <property type="term" value="P:rRNA acetylation involved in maturation of SSU-rRNA"/>
    <property type="evidence" value="ECO:0007669"/>
    <property type="project" value="TreeGrafter"/>
</dbReference>
<feature type="binding site" evidence="9">
    <location>
        <position position="192"/>
    </location>
    <ligand>
        <name>ATP</name>
        <dbReference type="ChEBI" id="CHEBI:30616"/>
    </ligand>
</feature>
<dbReference type="InterPro" id="IPR027417">
    <property type="entry name" value="P-loop_NTPase"/>
</dbReference>
<keyword evidence="4 9" id="KW-0819">tRNA processing</keyword>
<organism evidence="11 12">
    <name type="scientific">Neptunicella marina</name>
    <dbReference type="NCBI Taxonomy" id="2125989"/>
    <lineage>
        <taxon>Bacteria</taxon>
        <taxon>Pseudomonadati</taxon>
        <taxon>Pseudomonadota</taxon>
        <taxon>Gammaproteobacteria</taxon>
        <taxon>Alteromonadales</taxon>
        <taxon>Alteromonadaceae</taxon>
        <taxon>Neptunicella</taxon>
    </lineage>
</organism>
<keyword evidence="7 9" id="KW-0694">RNA-binding</keyword>
<feature type="binding site" evidence="9">
    <location>
        <position position="360"/>
    </location>
    <ligand>
        <name>ATP</name>
        <dbReference type="ChEBI" id="CHEBI:30616"/>
    </ligand>
</feature>
<dbReference type="PANTHER" id="PTHR10925:SF5">
    <property type="entry name" value="RNA CYTIDINE ACETYLTRANSFERASE"/>
    <property type="match status" value="1"/>
</dbReference>
<dbReference type="Proteomes" id="UP000601768">
    <property type="component" value="Unassembled WGS sequence"/>
</dbReference>
<proteinExistence type="inferred from homology"/>
<comment type="subcellular location">
    <subcellularLocation>
        <location evidence="9">Cytoplasm</location>
    </subcellularLocation>
</comment>
<dbReference type="PROSITE" id="PS51186">
    <property type="entry name" value="GNAT"/>
    <property type="match status" value="1"/>
</dbReference>
<dbReference type="SUPFAM" id="SSF52540">
    <property type="entry name" value="P-loop containing nucleoside triphosphate hydrolases"/>
    <property type="match status" value="1"/>
</dbReference>
<dbReference type="InterPro" id="IPR013562">
    <property type="entry name" value="TmcA/NAT10_N"/>
</dbReference>
<reference evidence="11" key="1">
    <citation type="journal article" date="2018" name="Int. J. Syst. Evol. Microbiol.">
        <title>Neptunicella marina gen. nov., sp. nov., isolated from surface seawater.</title>
        <authorList>
            <person name="Liu X."/>
            <person name="Lai Q."/>
            <person name="Du Y."/>
            <person name="Zhang X."/>
            <person name="Liu Z."/>
            <person name="Sun F."/>
            <person name="Shao Z."/>
        </authorList>
    </citation>
    <scope>NUCLEOTIDE SEQUENCE</scope>
    <source>
        <strain evidence="11">S27-2</strain>
    </source>
</reference>
<keyword evidence="5 9" id="KW-0547">Nucleotide-binding</keyword>
<dbReference type="GO" id="GO:0002101">
    <property type="term" value="P:tRNA wobble cytosine modification"/>
    <property type="evidence" value="ECO:0007669"/>
    <property type="project" value="UniProtKB-UniRule"/>
</dbReference>